<name>A0AAT8XUI9_9ARCH</name>
<dbReference type="InterPro" id="IPR003901">
    <property type="entry name" value="Me_CoM_Rdtase_D"/>
</dbReference>
<dbReference type="NCBIfam" id="TIGR03260">
    <property type="entry name" value="met_CoM_red_D"/>
    <property type="match status" value="1"/>
</dbReference>
<dbReference type="PIRSF" id="PIRSF005636">
    <property type="entry name" value="McrD"/>
    <property type="match status" value="1"/>
</dbReference>
<dbReference type="GO" id="GO:0015948">
    <property type="term" value="P:methanogenesis"/>
    <property type="evidence" value="ECO:0007669"/>
    <property type="project" value="UniProtKB-KW"/>
</dbReference>
<reference evidence="3" key="1">
    <citation type="journal article" date="2024" name="FEBS Open Bio">
        <title>The crystal structure of methanogen McrD, a methyl-coenzyme M reductase-associated protein.</title>
        <authorList>
            <person name="Sutherland-Smith A.J."/>
            <person name="Carbone V."/>
            <person name="Schofield L.R."/>
            <person name="Cronin B."/>
            <person name="Duin E.C."/>
            <person name="Ronimus R.S."/>
        </authorList>
    </citation>
    <scope>X-RAY CRYSTALLOGRAPHY (1.65 ANGSTROMS)</scope>
</reference>
<gene>
    <name evidence="2" type="primary">mcrD</name>
</gene>
<dbReference type="SMR" id="A0AAT8XUI9"/>
<evidence type="ECO:0000256" key="1">
    <source>
        <dbReference type="ARBA" id="ARBA00022994"/>
    </source>
</evidence>
<protein>
    <submittedName>
        <fullName evidence="2">McrD (methyl-coenzyme M reductase operon protein D)</fullName>
    </submittedName>
</protein>
<proteinExistence type="evidence at protein level"/>
<evidence type="ECO:0000313" key="2">
    <source>
        <dbReference type="PDB" id="8W33"/>
    </source>
</evidence>
<sequence>MSTDKFEPVPLPEILIFPNRLLSAETTEKLLNRVYDVPHVRQVNISGEGVPAMVGSGPGKGLPVEHEGRKVINVKGREIELQLLVGRVFVEIDDIDVVEKAIEAIDEICQELLPFGYNLEVGRYSKYRPTVTDYKKGKR</sequence>
<dbReference type="Pfam" id="PF02505">
    <property type="entry name" value="MCR_D"/>
    <property type="match status" value="1"/>
</dbReference>
<organism evidence="2">
    <name type="scientific">Methanomassiliicoccus luminyensis B10</name>
    <dbReference type="NCBI Taxonomy" id="1175296"/>
    <lineage>
        <taxon>Archaea</taxon>
        <taxon>Methanobacteriati</taxon>
        <taxon>Thermoplasmatota</taxon>
        <taxon>Thermoplasmata</taxon>
        <taxon>Methanomassiliicoccales</taxon>
        <taxon>Methanomassiliicoccaceae</taxon>
        <taxon>Methanomassiliicoccus</taxon>
    </lineage>
</organism>
<accession>A0AAT8XUI9</accession>
<dbReference type="PDB" id="8W33">
    <property type="method" value="X-ray"/>
    <property type="resolution" value="1.65 A"/>
    <property type="chains" value="A/B=1-139"/>
</dbReference>
<dbReference type="RefSeq" id="WP_019176772.1">
    <property type="nucleotide sequence ID" value="NZ_CAJE01000012.1"/>
</dbReference>
<evidence type="ECO:0007829" key="3">
    <source>
        <dbReference type="PDB" id="8W33"/>
    </source>
</evidence>
<keyword evidence="1" id="KW-0484">Methanogenesis</keyword>
<dbReference type="AlphaFoldDB" id="A0AAT8XUI9"/>
<keyword evidence="3" id="KW-0002">3D-structure</keyword>